<dbReference type="CDD" id="cd00495">
    <property type="entry name" value="Ribosomal_L25_TL5_CTC"/>
    <property type="match status" value="1"/>
</dbReference>
<protein>
    <recommendedName>
        <fullName evidence="5">Large ribosomal subunit protein bL25</fullName>
    </recommendedName>
</protein>
<dbReference type="InterPro" id="IPR020055">
    <property type="entry name" value="Ribosomal_bL25_short"/>
</dbReference>
<evidence type="ECO:0000259" key="6">
    <source>
        <dbReference type="Pfam" id="PF01386"/>
    </source>
</evidence>
<dbReference type="InterPro" id="IPR020930">
    <property type="entry name" value="Ribosomal_uL5_bac-type"/>
</dbReference>
<dbReference type="InterPro" id="IPR020056">
    <property type="entry name" value="Rbsml_bL25/Gln-tRNA_synth_N"/>
</dbReference>
<keyword evidence="3 5" id="KW-0689">Ribosomal protein</keyword>
<name>A0ABM9NNA8_9GAMM</name>
<dbReference type="RefSeq" id="WP_341765016.1">
    <property type="nucleotide sequence ID" value="NZ_OZ034688.1"/>
</dbReference>
<evidence type="ECO:0000256" key="5">
    <source>
        <dbReference type="HAMAP-Rule" id="MF_01336"/>
    </source>
</evidence>
<dbReference type="InterPro" id="IPR011035">
    <property type="entry name" value="Ribosomal_bL25/Gln-tRNA_synth"/>
</dbReference>
<evidence type="ECO:0000256" key="1">
    <source>
        <dbReference type="ARBA" id="ARBA00022730"/>
    </source>
</evidence>
<evidence type="ECO:0000256" key="4">
    <source>
        <dbReference type="ARBA" id="ARBA00023274"/>
    </source>
</evidence>
<dbReference type="InterPro" id="IPR029751">
    <property type="entry name" value="Ribosomal_L25_dom"/>
</dbReference>
<comment type="function">
    <text evidence="5">This is one of the proteins that binds to the 5S RNA in the ribosome where it forms part of the central protuberance.</text>
</comment>
<keyword evidence="8" id="KW-1185">Reference proteome</keyword>
<dbReference type="Gene3D" id="2.40.240.10">
    <property type="entry name" value="Ribosomal Protein L25, Chain P"/>
    <property type="match status" value="1"/>
</dbReference>
<evidence type="ECO:0000313" key="8">
    <source>
        <dbReference type="Proteomes" id="UP001497533"/>
    </source>
</evidence>
<dbReference type="NCBIfam" id="NF004612">
    <property type="entry name" value="PRK05943.1"/>
    <property type="match status" value="1"/>
</dbReference>
<dbReference type="HAMAP" id="MF_01336">
    <property type="entry name" value="Ribosomal_bL25"/>
    <property type="match status" value="1"/>
</dbReference>
<dbReference type="Proteomes" id="UP001497533">
    <property type="component" value="Chromosome"/>
</dbReference>
<proteinExistence type="inferred from homology"/>
<evidence type="ECO:0000256" key="2">
    <source>
        <dbReference type="ARBA" id="ARBA00022884"/>
    </source>
</evidence>
<keyword evidence="2 5" id="KW-0694">RNA-binding</keyword>
<feature type="domain" description="Large ribosomal subunit protein bL25 L25" evidence="6">
    <location>
        <begin position="4"/>
        <end position="90"/>
    </location>
</feature>
<dbReference type="EMBL" id="OZ034688">
    <property type="protein sequence ID" value="CAL1328954.1"/>
    <property type="molecule type" value="Genomic_DNA"/>
</dbReference>
<evidence type="ECO:0000256" key="3">
    <source>
        <dbReference type="ARBA" id="ARBA00022980"/>
    </source>
</evidence>
<reference evidence="7" key="1">
    <citation type="submission" date="2024-04" db="EMBL/GenBank/DDBJ databases">
        <authorList>
            <person name="Manzano-Marin A."/>
            <person name="Manzano-Marin A."/>
            <person name="Alejandro Manzano Marin A."/>
        </authorList>
    </citation>
    <scope>NUCLEOTIDE SEQUENCE [LARGE SCALE GENOMIC DNA]</scope>
    <source>
        <strain evidence="7">TABTEA</strain>
    </source>
</reference>
<dbReference type="Pfam" id="PF01386">
    <property type="entry name" value="Ribosomal_L25p"/>
    <property type="match status" value="1"/>
</dbReference>
<dbReference type="PANTHER" id="PTHR33284">
    <property type="entry name" value="RIBOSOMAL PROTEIN L25/GLN-TRNA SYNTHETASE, ANTI-CODON-BINDING DOMAIN-CONTAINING PROTEIN"/>
    <property type="match status" value="1"/>
</dbReference>
<comment type="subunit">
    <text evidence="5">Part of the 50S ribosomal subunit; part of the 5S rRNA/L5/L18/L25 subcomplex. Contacts the 5S rRNA. Binds to the 5S rRNA independently of L5 and L18.</text>
</comment>
<keyword evidence="1 5" id="KW-0699">rRNA-binding</keyword>
<evidence type="ECO:0000313" key="7">
    <source>
        <dbReference type="EMBL" id="CAL1328954.1"/>
    </source>
</evidence>
<accession>A0ABM9NNA8</accession>
<comment type="similarity">
    <text evidence="5">Belongs to the bacterial ribosomal protein bL25 family.</text>
</comment>
<keyword evidence="4 5" id="KW-0687">Ribonucleoprotein</keyword>
<dbReference type="PANTHER" id="PTHR33284:SF1">
    <property type="entry name" value="RIBOSOMAL PROTEIN L25_GLN-TRNA SYNTHETASE, ANTI-CODON-BINDING DOMAIN-CONTAINING PROTEIN"/>
    <property type="match status" value="1"/>
</dbReference>
<dbReference type="SUPFAM" id="SSF50715">
    <property type="entry name" value="Ribosomal protein L25-like"/>
    <property type="match status" value="1"/>
</dbReference>
<sequence length="94" mass="11057">MITINAITRHNCGKSSSKKLRKNNKTPAIIYGNNIKPIHIIIMQNEIINKKNNKDFYSILNLILDKKKIKVKIQDIQYHPFKNKFVHIDFIIIN</sequence>
<organism evidence="7 8">
    <name type="scientific">Candidatus Providencia siddallii</name>
    <dbReference type="NCBI Taxonomy" id="1715285"/>
    <lineage>
        <taxon>Bacteria</taxon>
        <taxon>Pseudomonadati</taxon>
        <taxon>Pseudomonadota</taxon>
        <taxon>Gammaproteobacteria</taxon>
        <taxon>Enterobacterales</taxon>
        <taxon>Morganellaceae</taxon>
        <taxon>Providencia</taxon>
    </lineage>
</organism>
<gene>
    <name evidence="5 7" type="primary">rplY</name>
    <name evidence="7" type="ORF">PRHACTZTBTEA_014</name>
</gene>
<dbReference type="GO" id="GO:0005840">
    <property type="term" value="C:ribosome"/>
    <property type="evidence" value="ECO:0007669"/>
    <property type="project" value="UniProtKB-KW"/>
</dbReference>